<keyword evidence="4" id="KW-1185">Reference proteome</keyword>
<dbReference type="InterPro" id="IPR010559">
    <property type="entry name" value="Sig_transdc_His_kin_internal"/>
</dbReference>
<evidence type="ECO:0000256" key="1">
    <source>
        <dbReference type="SAM" id="Phobius"/>
    </source>
</evidence>
<dbReference type="PANTHER" id="PTHR34220">
    <property type="entry name" value="SENSOR HISTIDINE KINASE YPDA"/>
    <property type="match status" value="1"/>
</dbReference>
<evidence type="ECO:0000313" key="3">
    <source>
        <dbReference type="EMBL" id="OQP57627.1"/>
    </source>
</evidence>
<sequence length="343" mass="40065">MRKQKELKKRALSYHFLFWAGIYLLWVLIFRSYSFSITKTMTIEFCYLIFITLDFYVINIFIVPQFLLKKKYAFFVSATIIIIVASAGLRALVAETMNLHYFHVTPTGFSTLFLNSVINISLWVLLITMVKILIDRVQTQQRLEILEKEQVKSELDYLKAQINPHALLNSLNTIYGHIDKSNQAARNILLQFAELLRYQLYECGADKVDLEKEIRYLENYIAFQRLRKDEKLIVNFEAKNIEKGLKIAPLLLVVLVENAFKFVSNFSDRENKINITILTKGNMLHCFFINTKEMQQNAVTTNSNGIGITNLKRRLELLYAQKHKFSVNNEPDFYETNLIVDLS</sequence>
<feature type="domain" description="Signal transduction histidine kinase internal region" evidence="2">
    <location>
        <begin position="154"/>
        <end position="232"/>
    </location>
</feature>
<keyword evidence="1" id="KW-0472">Membrane</keyword>
<organism evidence="3 4">
    <name type="scientific">Niastella vici</name>
    <dbReference type="NCBI Taxonomy" id="1703345"/>
    <lineage>
        <taxon>Bacteria</taxon>
        <taxon>Pseudomonadati</taxon>
        <taxon>Bacteroidota</taxon>
        <taxon>Chitinophagia</taxon>
        <taxon>Chitinophagales</taxon>
        <taxon>Chitinophagaceae</taxon>
        <taxon>Niastella</taxon>
    </lineage>
</organism>
<feature type="transmembrane region" description="Helical" evidence="1">
    <location>
        <begin position="12"/>
        <end position="30"/>
    </location>
</feature>
<dbReference type="STRING" id="1703345.A3860_08325"/>
<proteinExistence type="predicted"/>
<dbReference type="GO" id="GO:0016020">
    <property type="term" value="C:membrane"/>
    <property type="evidence" value="ECO:0007669"/>
    <property type="project" value="InterPro"/>
</dbReference>
<keyword evidence="1" id="KW-0812">Transmembrane</keyword>
<comment type="caution">
    <text evidence="3">The sequence shown here is derived from an EMBL/GenBank/DDBJ whole genome shotgun (WGS) entry which is preliminary data.</text>
</comment>
<feature type="transmembrane region" description="Helical" evidence="1">
    <location>
        <begin position="42"/>
        <end position="63"/>
    </location>
</feature>
<evidence type="ECO:0000313" key="4">
    <source>
        <dbReference type="Proteomes" id="UP000192796"/>
    </source>
</evidence>
<dbReference type="Pfam" id="PF06580">
    <property type="entry name" value="His_kinase"/>
    <property type="match status" value="1"/>
</dbReference>
<dbReference type="EMBL" id="LVYD01000113">
    <property type="protein sequence ID" value="OQP57627.1"/>
    <property type="molecule type" value="Genomic_DNA"/>
</dbReference>
<dbReference type="PANTHER" id="PTHR34220:SF7">
    <property type="entry name" value="SENSOR HISTIDINE KINASE YPDA"/>
    <property type="match status" value="1"/>
</dbReference>
<dbReference type="AlphaFoldDB" id="A0A1V9FH71"/>
<gene>
    <name evidence="3" type="ORF">A3860_08325</name>
</gene>
<protein>
    <recommendedName>
        <fullName evidence="2">Signal transduction histidine kinase internal region domain-containing protein</fullName>
    </recommendedName>
</protein>
<dbReference type="Proteomes" id="UP000192796">
    <property type="component" value="Unassembled WGS sequence"/>
</dbReference>
<feature type="transmembrane region" description="Helical" evidence="1">
    <location>
        <begin position="72"/>
        <end position="93"/>
    </location>
</feature>
<accession>A0A1V9FH71</accession>
<name>A0A1V9FH71_9BACT</name>
<reference evidence="3 4" key="1">
    <citation type="submission" date="2016-03" db="EMBL/GenBank/DDBJ databases">
        <title>Niastella vici sp. nov., isolated from farmland soil.</title>
        <authorList>
            <person name="Chen L."/>
            <person name="Wang D."/>
            <person name="Yang S."/>
            <person name="Wang G."/>
        </authorList>
    </citation>
    <scope>NUCLEOTIDE SEQUENCE [LARGE SCALE GENOMIC DNA]</scope>
    <source>
        <strain evidence="3 4">DJ57</strain>
    </source>
</reference>
<dbReference type="GO" id="GO:0000155">
    <property type="term" value="F:phosphorelay sensor kinase activity"/>
    <property type="evidence" value="ECO:0007669"/>
    <property type="project" value="InterPro"/>
</dbReference>
<feature type="transmembrane region" description="Helical" evidence="1">
    <location>
        <begin position="113"/>
        <end position="134"/>
    </location>
</feature>
<evidence type="ECO:0000259" key="2">
    <source>
        <dbReference type="Pfam" id="PF06580"/>
    </source>
</evidence>
<dbReference type="InterPro" id="IPR050640">
    <property type="entry name" value="Bact_2-comp_sensor_kinase"/>
</dbReference>
<keyword evidence="1" id="KW-1133">Transmembrane helix</keyword>